<evidence type="ECO:0000313" key="2">
    <source>
        <dbReference type="EMBL" id="GAJ01198.1"/>
    </source>
</evidence>
<evidence type="ECO:0000256" key="1">
    <source>
        <dbReference type="SAM" id="Phobius"/>
    </source>
</evidence>
<feature type="non-terminal residue" evidence="2">
    <location>
        <position position="75"/>
    </location>
</feature>
<feature type="transmembrane region" description="Helical" evidence="1">
    <location>
        <begin position="14"/>
        <end position="35"/>
    </location>
</feature>
<comment type="caution">
    <text evidence="2">The sequence shown here is derived from an EMBL/GenBank/DDBJ whole genome shotgun (WGS) entry which is preliminary data.</text>
</comment>
<protein>
    <submittedName>
        <fullName evidence="2">Uncharacterized protein</fullName>
    </submittedName>
</protein>
<sequence length="75" mass="8620">MITEEEWDRLFDRLMPVVSVGIGGLSIALTIMAFMRSSPLGQRVYYQDGQYLVSVRYPGQWHSLQDFVQPNNPDV</sequence>
<keyword evidence="1" id="KW-0472">Membrane</keyword>
<dbReference type="EMBL" id="BARW01018664">
    <property type="protein sequence ID" value="GAJ01198.1"/>
    <property type="molecule type" value="Genomic_DNA"/>
</dbReference>
<proteinExistence type="predicted"/>
<dbReference type="AlphaFoldDB" id="X1T769"/>
<keyword evidence="1" id="KW-0812">Transmembrane</keyword>
<organism evidence="2">
    <name type="scientific">marine sediment metagenome</name>
    <dbReference type="NCBI Taxonomy" id="412755"/>
    <lineage>
        <taxon>unclassified sequences</taxon>
        <taxon>metagenomes</taxon>
        <taxon>ecological metagenomes</taxon>
    </lineage>
</organism>
<name>X1T769_9ZZZZ</name>
<accession>X1T769</accession>
<keyword evidence="1" id="KW-1133">Transmembrane helix</keyword>
<reference evidence="2" key="1">
    <citation type="journal article" date="2014" name="Front. Microbiol.">
        <title>High frequency of phylogenetically diverse reductive dehalogenase-homologous genes in deep subseafloor sedimentary metagenomes.</title>
        <authorList>
            <person name="Kawai M."/>
            <person name="Futagami T."/>
            <person name="Toyoda A."/>
            <person name="Takaki Y."/>
            <person name="Nishi S."/>
            <person name="Hori S."/>
            <person name="Arai W."/>
            <person name="Tsubouchi T."/>
            <person name="Morono Y."/>
            <person name="Uchiyama I."/>
            <person name="Ito T."/>
            <person name="Fujiyama A."/>
            <person name="Inagaki F."/>
            <person name="Takami H."/>
        </authorList>
    </citation>
    <scope>NUCLEOTIDE SEQUENCE</scope>
    <source>
        <strain evidence="2">Expedition CK06-06</strain>
    </source>
</reference>
<gene>
    <name evidence="2" type="ORF">S12H4_31906</name>
</gene>